<dbReference type="Gramene" id="PNT67547">
    <property type="protein sequence ID" value="PNT67547"/>
    <property type="gene ID" value="BRADI_3g28838v3"/>
</dbReference>
<evidence type="ECO:0000313" key="3">
    <source>
        <dbReference type="EnsemblPlants" id="PNT67547"/>
    </source>
</evidence>
<dbReference type="Proteomes" id="UP000008810">
    <property type="component" value="Chromosome 3"/>
</dbReference>
<dbReference type="InParanoid" id="A0A2K2CZU7"/>
<gene>
    <name evidence="2" type="ORF">BRADI_3g28838v3</name>
</gene>
<keyword evidence="4" id="KW-1185">Reference proteome</keyword>
<dbReference type="EMBL" id="CM000882">
    <property type="protein sequence ID" value="PNT67547.1"/>
    <property type="molecule type" value="Genomic_DNA"/>
</dbReference>
<reference evidence="2 3" key="1">
    <citation type="journal article" date="2010" name="Nature">
        <title>Genome sequencing and analysis of the model grass Brachypodium distachyon.</title>
        <authorList>
            <consortium name="International Brachypodium Initiative"/>
        </authorList>
    </citation>
    <scope>NUCLEOTIDE SEQUENCE [LARGE SCALE GENOMIC DNA]</scope>
    <source>
        <strain evidence="2 3">Bd21</strain>
    </source>
</reference>
<sequence>MKIEDLRWPMRDSMAASQQRGGSAVRMFLGGSSGGSMDATSGGGSVVRTSATASQTLEAATASLSRPTLPQGSSSGVGKPNARDVVPKQVCKNMSCEFCDR</sequence>
<dbReference type="EnsemblPlants" id="PNT67547">
    <property type="protein sequence ID" value="PNT67547"/>
    <property type="gene ID" value="BRADI_3g28838v3"/>
</dbReference>
<accession>A0A2K2CZU7</accession>
<protein>
    <submittedName>
        <fullName evidence="2 3">Uncharacterized protein</fullName>
    </submittedName>
</protein>
<proteinExistence type="predicted"/>
<evidence type="ECO:0000313" key="2">
    <source>
        <dbReference type="EMBL" id="PNT67547.1"/>
    </source>
</evidence>
<feature type="compositionally biased region" description="Polar residues" evidence="1">
    <location>
        <begin position="47"/>
        <end position="76"/>
    </location>
</feature>
<organism evidence="2">
    <name type="scientific">Brachypodium distachyon</name>
    <name type="common">Purple false brome</name>
    <name type="synonym">Trachynia distachya</name>
    <dbReference type="NCBI Taxonomy" id="15368"/>
    <lineage>
        <taxon>Eukaryota</taxon>
        <taxon>Viridiplantae</taxon>
        <taxon>Streptophyta</taxon>
        <taxon>Embryophyta</taxon>
        <taxon>Tracheophyta</taxon>
        <taxon>Spermatophyta</taxon>
        <taxon>Magnoliopsida</taxon>
        <taxon>Liliopsida</taxon>
        <taxon>Poales</taxon>
        <taxon>Poaceae</taxon>
        <taxon>BOP clade</taxon>
        <taxon>Pooideae</taxon>
        <taxon>Stipodae</taxon>
        <taxon>Brachypodieae</taxon>
        <taxon>Brachypodium</taxon>
    </lineage>
</organism>
<dbReference type="AlphaFoldDB" id="A0A2K2CZU7"/>
<reference evidence="3" key="3">
    <citation type="submission" date="2018-08" db="UniProtKB">
        <authorList>
            <consortium name="EnsemblPlants"/>
        </authorList>
    </citation>
    <scope>IDENTIFICATION</scope>
    <source>
        <strain evidence="3">cv. Bd21</strain>
    </source>
</reference>
<feature type="compositionally biased region" description="Basic and acidic residues" evidence="1">
    <location>
        <begin position="1"/>
        <end position="10"/>
    </location>
</feature>
<name>A0A2K2CZU7_BRADI</name>
<feature type="region of interest" description="Disordered" evidence="1">
    <location>
        <begin position="1"/>
        <end position="83"/>
    </location>
</feature>
<reference evidence="2" key="2">
    <citation type="submission" date="2017-06" db="EMBL/GenBank/DDBJ databases">
        <title>WGS assembly of Brachypodium distachyon.</title>
        <authorList>
            <consortium name="The International Brachypodium Initiative"/>
            <person name="Lucas S."/>
            <person name="Harmon-Smith M."/>
            <person name="Lail K."/>
            <person name="Tice H."/>
            <person name="Grimwood J."/>
            <person name="Bruce D."/>
            <person name="Barry K."/>
            <person name="Shu S."/>
            <person name="Lindquist E."/>
            <person name="Wang M."/>
            <person name="Pitluck S."/>
            <person name="Vogel J.P."/>
            <person name="Garvin D.F."/>
            <person name="Mockler T.C."/>
            <person name="Schmutz J."/>
            <person name="Rokhsar D."/>
            <person name="Bevan M.W."/>
        </authorList>
    </citation>
    <scope>NUCLEOTIDE SEQUENCE</scope>
    <source>
        <strain evidence="2">Bd21</strain>
    </source>
</reference>
<evidence type="ECO:0000256" key="1">
    <source>
        <dbReference type="SAM" id="MobiDB-lite"/>
    </source>
</evidence>
<evidence type="ECO:0000313" key="4">
    <source>
        <dbReference type="Proteomes" id="UP000008810"/>
    </source>
</evidence>